<protein>
    <submittedName>
        <fullName evidence="2">Uncharacterized protein</fullName>
    </submittedName>
</protein>
<keyword evidence="3" id="KW-1185">Reference proteome</keyword>
<feature type="compositionally biased region" description="Polar residues" evidence="1">
    <location>
        <begin position="47"/>
        <end position="56"/>
    </location>
</feature>
<dbReference type="EMBL" id="LN721720">
    <property type="protein sequence ID" value="CEP09526.1"/>
    <property type="molecule type" value="Genomic_DNA"/>
</dbReference>
<evidence type="ECO:0000313" key="2">
    <source>
        <dbReference type="EMBL" id="CEP09526.1"/>
    </source>
</evidence>
<feature type="compositionally biased region" description="Basic and acidic residues" evidence="1">
    <location>
        <begin position="36"/>
        <end position="46"/>
    </location>
</feature>
<sequence length="173" mass="19509">MKKRGIDLLDELDNNEFLEAIKEEGSQSKLDAPSTSERKNKGKSKENTSQAEQPSNVAMEDTRAISRTLARVINEKLDYRILATRLQDVQRVCSNAIHKLSHCISVLLNMILQGNFHADGTLFDCNLLNLHGYGLFSKAPAMVKPDIDDSVSFYCTREGFYQLLCEVNQANHF</sequence>
<evidence type="ECO:0000313" key="3">
    <source>
        <dbReference type="Proteomes" id="UP000054107"/>
    </source>
</evidence>
<proteinExistence type="predicted"/>
<accession>A0A0B7MU22</accession>
<evidence type="ECO:0000256" key="1">
    <source>
        <dbReference type="SAM" id="MobiDB-lite"/>
    </source>
</evidence>
<feature type="region of interest" description="Disordered" evidence="1">
    <location>
        <begin position="23"/>
        <end position="60"/>
    </location>
</feature>
<dbReference type="Proteomes" id="UP000054107">
    <property type="component" value="Unassembled WGS sequence"/>
</dbReference>
<reference evidence="2 3" key="1">
    <citation type="submission" date="2014-09" db="EMBL/GenBank/DDBJ databases">
        <authorList>
            <person name="Ellenberger Sabrina"/>
        </authorList>
    </citation>
    <scope>NUCLEOTIDE SEQUENCE [LARGE SCALE GENOMIC DNA]</scope>
    <source>
        <strain evidence="2 3">CBS 412.66</strain>
    </source>
</reference>
<gene>
    <name evidence="2" type="primary">PARPA_03031.1 scaffold 6254</name>
</gene>
<organism evidence="2 3">
    <name type="scientific">Parasitella parasitica</name>
    <dbReference type="NCBI Taxonomy" id="35722"/>
    <lineage>
        <taxon>Eukaryota</taxon>
        <taxon>Fungi</taxon>
        <taxon>Fungi incertae sedis</taxon>
        <taxon>Mucoromycota</taxon>
        <taxon>Mucoromycotina</taxon>
        <taxon>Mucoromycetes</taxon>
        <taxon>Mucorales</taxon>
        <taxon>Mucorineae</taxon>
        <taxon>Mucoraceae</taxon>
        <taxon>Parasitella</taxon>
    </lineage>
</organism>
<dbReference type="AlphaFoldDB" id="A0A0B7MU22"/>
<name>A0A0B7MU22_9FUNG</name>